<evidence type="ECO:0000256" key="5">
    <source>
        <dbReference type="ARBA" id="ARBA00022989"/>
    </source>
</evidence>
<keyword evidence="6 7" id="KW-0472">Membrane</keyword>
<dbReference type="Pfam" id="PF00528">
    <property type="entry name" value="BPD_transp_1"/>
    <property type="match status" value="1"/>
</dbReference>
<dbReference type="EMBL" id="ADLK01000022">
    <property type="protein sequence ID" value="KMW18783.1"/>
    <property type="molecule type" value="Genomic_DNA"/>
</dbReference>
<keyword evidence="2 7" id="KW-0813">Transport</keyword>
<feature type="transmembrane region" description="Helical" evidence="7">
    <location>
        <begin position="90"/>
        <end position="111"/>
    </location>
</feature>
<name>A0A0J9C109_9FIRM</name>
<dbReference type="PROSITE" id="PS50928">
    <property type="entry name" value="ABC_TM1"/>
    <property type="match status" value="1"/>
</dbReference>
<keyword evidence="5 7" id="KW-1133">Transmembrane helix</keyword>
<proteinExistence type="inferred from homology"/>
<evidence type="ECO:0000259" key="8">
    <source>
        <dbReference type="PROSITE" id="PS50928"/>
    </source>
</evidence>
<dbReference type="Proteomes" id="UP000037392">
    <property type="component" value="Unassembled WGS sequence"/>
</dbReference>
<evidence type="ECO:0000256" key="4">
    <source>
        <dbReference type="ARBA" id="ARBA00022692"/>
    </source>
</evidence>
<feature type="domain" description="ABC transmembrane type-1" evidence="8">
    <location>
        <begin position="86"/>
        <end position="300"/>
    </location>
</feature>
<evidence type="ECO:0000256" key="2">
    <source>
        <dbReference type="ARBA" id="ARBA00022448"/>
    </source>
</evidence>
<evidence type="ECO:0000313" key="9">
    <source>
        <dbReference type="EMBL" id="KMW18783.1"/>
    </source>
</evidence>
<dbReference type="AlphaFoldDB" id="A0A0J9C109"/>
<dbReference type="GO" id="GO:0055085">
    <property type="term" value="P:transmembrane transport"/>
    <property type="evidence" value="ECO:0007669"/>
    <property type="project" value="InterPro"/>
</dbReference>
<keyword evidence="4 7" id="KW-0812">Transmembrane</keyword>
<sequence>MSDHTNAAGLDIPVQKKGRTISVKRILTILVFIAPTLFFYGFYNVFAIGKTIYFSFLDWNGIMSEGWAGWDNWVRLVHDPNVWNALKNNLILMVTSICIQLPGALILALLINSRLKGVRIYKALWFLPVLLSTSATGILWNLMYDPNFGLLQAVLRGIGKGNLVKGWLGEPAYALPCVLIVICWTFIPFYMILLKAGLTNVPGELMESAKLDGASSWQCFWNVTFPLLLPTIRTAALLNIVGSLKYFDLIWIMTGGGPSGASELVATYLYKQGIQGWNMGYASAIASFLFLFCGTFAIVYYGATSAFGEIGGERSRKSGRRKTG</sequence>
<dbReference type="CDD" id="cd06261">
    <property type="entry name" value="TM_PBP2"/>
    <property type="match status" value="1"/>
</dbReference>
<feature type="transmembrane region" description="Helical" evidence="7">
    <location>
        <begin position="26"/>
        <end position="49"/>
    </location>
</feature>
<comment type="caution">
    <text evidence="9">The sequence shown here is derived from an EMBL/GenBank/DDBJ whole genome shotgun (WGS) entry which is preliminary data.</text>
</comment>
<evidence type="ECO:0000313" key="10">
    <source>
        <dbReference type="Proteomes" id="UP000037392"/>
    </source>
</evidence>
<dbReference type="InterPro" id="IPR051393">
    <property type="entry name" value="ABC_transporter_permease"/>
</dbReference>
<gene>
    <name evidence="9" type="ORF">HMPREF9470_02887</name>
</gene>
<dbReference type="GeneID" id="93163379"/>
<comment type="similarity">
    <text evidence="7">Belongs to the binding-protein-dependent transport system permease family.</text>
</comment>
<feature type="transmembrane region" description="Helical" evidence="7">
    <location>
        <begin position="282"/>
        <end position="303"/>
    </location>
</feature>
<dbReference type="Gene3D" id="1.10.3720.10">
    <property type="entry name" value="MetI-like"/>
    <property type="match status" value="1"/>
</dbReference>
<dbReference type="PATRIC" id="fig|742734.4.peg.3091"/>
<keyword evidence="3" id="KW-1003">Cell membrane</keyword>
<evidence type="ECO:0000256" key="7">
    <source>
        <dbReference type="RuleBase" id="RU363032"/>
    </source>
</evidence>
<reference evidence="9 10" key="1">
    <citation type="submission" date="2011-04" db="EMBL/GenBank/DDBJ databases">
        <title>The Genome Sequence of Clostridium citroniae WAL-19142.</title>
        <authorList>
            <consortium name="The Broad Institute Genome Sequencing Platform"/>
            <person name="Earl A."/>
            <person name="Ward D."/>
            <person name="Feldgarden M."/>
            <person name="Gevers D."/>
            <person name="Warren Y.A."/>
            <person name="Tyrrell K.L."/>
            <person name="Citron D.M."/>
            <person name="Goldstein E.J."/>
            <person name="Daigneault M."/>
            <person name="Allen-Vercoe E."/>
            <person name="Young S.K."/>
            <person name="Zeng Q."/>
            <person name="Gargeya S."/>
            <person name="Fitzgerald M."/>
            <person name="Haas B."/>
            <person name="Abouelleil A."/>
            <person name="Alvarado L."/>
            <person name="Arachchi H.M."/>
            <person name="Berlin A."/>
            <person name="Brown A."/>
            <person name="Chapman S.B."/>
            <person name="Chen Z."/>
            <person name="Dunbar C."/>
            <person name="Freedman E."/>
            <person name="Gearin G."/>
            <person name="Gellesch M."/>
            <person name="Goldberg J."/>
            <person name="Griggs A."/>
            <person name="Gujja S."/>
            <person name="Heilman E.R."/>
            <person name="Heiman D."/>
            <person name="Howarth C."/>
            <person name="Larson L."/>
            <person name="Lui A."/>
            <person name="MacDonald P.J."/>
            <person name="Mehta T."/>
            <person name="Montmayeur A."/>
            <person name="Murphy C."/>
            <person name="Neiman D."/>
            <person name="Pearson M."/>
            <person name="Priest M."/>
            <person name="Roberts A."/>
            <person name="Saif S."/>
            <person name="Shea T."/>
            <person name="Shenoy N."/>
            <person name="Sisk P."/>
            <person name="Stolte C."/>
            <person name="Sykes S."/>
            <person name="White J."/>
            <person name="Yandava C."/>
            <person name="Wortman J."/>
            <person name="Nusbaum C."/>
            <person name="Birren B."/>
        </authorList>
    </citation>
    <scope>NUCLEOTIDE SEQUENCE [LARGE SCALE GENOMIC DNA]</scope>
    <source>
        <strain evidence="9 10">WAL-19142</strain>
    </source>
</reference>
<dbReference type="SUPFAM" id="SSF161098">
    <property type="entry name" value="MetI-like"/>
    <property type="match status" value="1"/>
</dbReference>
<dbReference type="InterPro" id="IPR000515">
    <property type="entry name" value="MetI-like"/>
</dbReference>
<feature type="transmembrane region" description="Helical" evidence="7">
    <location>
        <begin position="173"/>
        <end position="198"/>
    </location>
</feature>
<feature type="transmembrane region" description="Helical" evidence="7">
    <location>
        <begin position="123"/>
        <end position="143"/>
    </location>
</feature>
<dbReference type="InterPro" id="IPR035906">
    <property type="entry name" value="MetI-like_sf"/>
</dbReference>
<dbReference type="RefSeq" id="WP_007871280.1">
    <property type="nucleotide sequence ID" value="NZ_KQ235878.1"/>
</dbReference>
<dbReference type="PANTHER" id="PTHR30193:SF37">
    <property type="entry name" value="INNER MEMBRANE ABC TRANSPORTER PERMEASE PROTEIN YCJO"/>
    <property type="match status" value="1"/>
</dbReference>
<accession>A0A0J9C109</accession>
<dbReference type="GO" id="GO:0005886">
    <property type="term" value="C:plasma membrane"/>
    <property type="evidence" value="ECO:0007669"/>
    <property type="project" value="UniProtKB-SubCell"/>
</dbReference>
<evidence type="ECO:0000256" key="3">
    <source>
        <dbReference type="ARBA" id="ARBA00022475"/>
    </source>
</evidence>
<comment type="subcellular location">
    <subcellularLocation>
        <location evidence="1 7">Cell membrane</location>
        <topology evidence="1 7">Multi-pass membrane protein</topology>
    </subcellularLocation>
</comment>
<evidence type="ECO:0000256" key="6">
    <source>
        <dbReference type="ARBA" id="ARBA00023136"/>
    </source>
</evidence>
<evidence type="ECO:0000256" key="1">
    <source>
        <dbReference type="ARBA" id="ARBA00004651"/>
    </source>
</evidence>
<protein>
    <recommendedName>
        <fullName evidence="8">ABC transmembrane type-1 domain-containing protein</fullName>
    </recommendedName>
</protein>
<organism evidence="9 10">
    <name type="scientific">[Clostridium] citroniae WAL-19142</name>
    <dbReference type="NCBI Taxonomy" id="742734"/>
    <lineage>
        <taxon>Bacteria</taxon>
        <taxon>Bacillati</taxon>
        <taxon>Bacillota</taxon>
        <taxon>Clostridia</taxon>
        <taxon>Lachnospirales</taxon>
        <taxon>Lachnospiraceae</taxon>
        <taxon>Enterocloster</taxon>
    </lineage>
</organism>
<dbReference type="PANTHER" id="PTHR30193">
    <property type="entry name" value="ABC TRANSPORTER PERMEASE PROTEIN"/>
    <property type="match status" value="1"/>
</dbReference>